<protein>
    <submittedName>
        <fullName evidence="1">Uncharacterized protein</fullName>
    </submittedName>
</protein>
<accession>A0A0F6WC01</accession>
<dbReference type="Proteomes" id="UP000221947">
    <property type="component" value="Segment"/>
</dbReference>
<dbReference type="EMBL" id="KR052480">
    <property type="protein sequence ID" value="AKF12901.1"/>
    <property type="molecule type" value="Genomic_DNA"/>
</dbReference>
<name>A0A0F6WC01_9CAUD</name>
<sequence length="73" mass="8613">MRTCKIFLYDKSYSDLVHKTTIEVGEDDDIKTIRWNEMWFDLEGCGTGADGVEICEYFPKQIFLRERPSQDLD</sequence>
<evidence type="ECO:0000313" key="2">
    <source>
        <dbReference type="Proteomes" id="UP000221947"/>
    </source>
</evidence>
<organism evidence="1 2">
    <name type="scientific">Sinorhizobium phage phiM7</name>
    <dbReference type="NCBI Taxonomy" id="1647403"/>
    <lineage>
        <taxon>Viruses</taxon>
        <taxon>Duplodnaviria</taxon>
        <taxon>Heunggongvirae</taxon>
        <taxon>Uroviricota</taxon>
        <taxon>Caudoviricetes</taxon>
        <taxon>Emdodecavirus</taxon>
        <taxon>Emdodecavirus M7</taxon>
    </lineage>
</organism>
<reference evidence="1 2" key="1">
    <citation type="submission" date="2015-04" db="EMBL/GenBank/DDBJ databases">
        <authorList>
            <person name="Schouten J.T."/>
            <person name="Crockett J.T."/>
            <person name="Hodson T.S."/>
            <person name="Hyde J.R."/>
            <person name="Smith T.A."/>
            <person name="Merrill B.D."/>
            <person name="Crook M.B."/>
            <person name="Griffitts J.S."/>
            <person name="Burnett S.H."/>
            <person name="Grose J.H."/>
            <person name="Breakwell D.P."/>
        </authorList>
    </citation>
    <scope>NUCLEOTIDE SEQUENCE [LARGE SCALE GENOMIC DNA]</scope>
</reference>
<keyword evidence="2" id="KW-1185">Reference proteome</keyword>
<gene>
    <name evidence="1" type="ORF">PHIM7_356</name>
</gene>
<proteinExistence type="predicted"/>
<evidence type="ECO:0000313" key="1">
    <source>
        <dbReference type="EMBL" id="AKF12901.1"/>
    </source>
</evidence>